<dbReference type="PROSITE" id="PS50977">
    <property type="entry name" value="HTH_TETR_2"/>
    <property type="match status" value="1"/>
</dbReference>
<accession>A0A7D4QNU5</accession>
<dbReference type="Pfam" id="PF00440">
    <property type="entry name" value="TetR_N"/>
    <property type="match status" value="1"/>
</dbReference>
<evidence type="ECO:0000256" key="3">
    <source>
        <dbReference type="ARBA" id="ARBA00023163"/>
    </source>
</evidence>
<dbReference type="GO" id="GO:0000976">
    <property type="term" value="F:transcription cis-regulatory region binding"/>
    <property type="evidence" value="ECO:0007669"/>
    <property type="project" value="TreeGrafter"/>
</dbReference>
<dbReference type="KEGG" id="aqg:HRU87_01870"/>
<keyword evidence="2 4" id="KW-0238">DNA-binding</keyword>
<dbReference type="InterPro" id="IPR041347">
    <property type="entry name" value="MftR_C"/>
</dbReference>
<protein>
    <submittedName>
        <fullName evidence="6">TetR family transcriptional regulator</fullName>
    </submittedName>
</protein>
<dbReference type="PANTHER" id="PTHR30055">
    <property type="entry name" value="HTH-TYPE TRANSCRIPTIONAL REGULATOR RUTR"/>
    <property type="match status" value="1"/>
</dbReference>
<reference evidence="6 7" key="1">
    <citation type="submission" date="2020-05" db="EMBL/GenBank/DDBJ databases">
        <title>Aquirufa sp. strain 15G-AUS-rot a new Aquirufa species.</title>
        <authorList>
            <person name="Pitt A."/>
            <person name="Hahn M.W."/>
        </authorList>
    </citation>
    <scope>NUCLEOTIDE SEQUENCE [LARGE SCALE GENOMIC DNA]</scope>
    <source>
        <strain evidence="6 7">15G-AUS-rot</strain>
    </source>
</reference>
<dbReference type="SUPFAM" id="SSF46689">
    <property type="entry name" value="Homeodomain-like"/>
    <property type="match status" value="1"/>
</dbReference>
<keyword evidence="1" id="KW-0805">Transcription regulation</keyword>
<dbReference type="Pfam" id="PF17754">
    <property type="entry name" value="TetR_C_14"/>
    <property type="match status" value="1"/>
</dbReference>
<keyword evidence="3" id="KW-0804">Transcription</keyword>
<dbReference type="AlphaFoldDB" id="A0A7D4QNU5"/>
<evidence type="ECO:0000259" key="5">
    <source>
        <dbReference type="PROSITE" id="PS50977"/>
    </source>
</evidence>
<dbReference type="Gene3D" id="1.10.357.10">
    <property type="entry name" value="Tetracycline Repressor, domain 2"/>
    <property type="match status" value="1"/>
</dbReference>
<dbReference type="InterPro" id="IPR009057">
    <property type="entry name" value="Homeodomain-like_sf"/>
</dbReference>
<keyword evidence="7" id="KW-1185">Reference proteome</keyword>
<dbReference type="Proteomes" id="UP000501003">
    <property type="component" value="Chromosome"/>
</dbReference>
<dbReference type="InterPro" id="IPR050109">
    <property type="entry name" value="HTH-type_TetR-like_transc_reg"/>
</dbReference>
<sequence>MVATYEKRRRGRPVTTDPAAVGLTALRLFDERGIDRVTMDDVAIEAGISRSNLFRIFPSKAAVIWGGMHEFTEELEKQLKKKSSDSIVKQLHNSWIAAMQVLDQPLETVRLRLKLVASSPEVYGWGQGQLEEARLVLEKAIARVDGEKGVRPKMISSALIAASMAVLTWWATSNDPRSPSEVLDQSFNDFEVIFSQPN</sequence>
<organism evidence="6 7">
    <name type="scientific">Aquiluna borgnonia</name>
    <dbReference type="NCBI Taxonomy" id="2499157"/>
    <lineage>
        <taxon>Bacteria</taxon>
        <taxon>Bacillati</taxon>
        <taxon>Actinomycetota</taxon>
        <taxon>Actinomycetes</taxon>
        <taxon>Micrococcales</taxon>
        <taxon>Microbacteriaceae</taxon>
        <taxon>Luna cluster</taxon>
        <taxon>Luna-1 subcluster</taxon>
        <taxon>Aquiluna</taxon>
    </lineage>
</organism>
<evidence type="ECO:0000313" key="6">
    <source>
        <dbReference type="EMBL" id="QKJ25927.1"/>
    </source>
</evidence>
<dbReference type="EMBL" id="CP054056">
    <property type="protein sequence ID" value="QKJ25927.1"/>
    <property type="molecule type" value="Genomic_DNA"/>
</dbReference>
<feature type="DNA-binding region" description="H-T-H motif" evidence="4">
    <location>
        <begin position="38"/>
        <end position="57"/>
    </location>
</feature>
<evidence type="ECO:0000313" key="7">
    <source>
        <dbReference type="Proteomes" id="UP000501003"/>
    </source>
</evidence>
<evidence type="ECO:0000256" key="4">
    <source>
        <dbReference type="PROSITE-ProRule" id="PRU00335"/>
    </source>
</evidence>
<dbReference type="GO" id="GO:0003700">
    <property type="term" value="F:DNA-binding transcription factor activity"/>
    <property type="evidence" value="ECO:0007669"/>
    <property type="project" value="TreeGrafter"/>
</dbReference>
<name>A0A7D4QNU5_9MICO</name>
<feature type="domain" description="HTH tetR-type" evidence="5">
    <location>
        <begin position="15"/>
        <end position="75"/>
    </location>
</feature>
<evidence type="ECO:0000256" key="2">
    <source>
        <dbReference type="ARBA" id="ARBA00023125"/>
    </source>
</evidence>
<evidence type="ECO:0000256" key="1">
    <source>
        <dbReference type="ARBA" id="ARBA00023015"/>
    </source>
</evidence>
<dbReference type="InterPro" id="IPR001647">
    <property type="entry name" value="HTH_TetR"/>
</dbReference>
<dbReference type="Gene3D" id="1.10.10.60">
    <property type="entry name" value="Homeodomain-like"/>
    <property type="match status" value="1"/>
</dbReference>
<proteinExistence type="predicted"/>
<dbReference type="PANTHER" id="PTHR30055:SF234">
    <property type="entry name" value="HTH-TYPE TRANSCRIPTIONAL REGULATOR BETI"/>
    <property type="match status" value="1"/>
</dbReference>
<gene>
    <name evidence="6" type="ORF">HRU87_01870</name>
</gene>